<evidence type="ECO:0000256" key="4">
    <source>
        <dbReference type="ARBA" id="ARBA00022989"/>
    </source>
</evidence>
<feature type="domain" description="Polysaccharide chain length determinant N-terminal" evidence="7">
    <location>
        <begin position="23"/>
        <end position="106"/>
    </location>
</feature>
<evidence type="ECO:0000256" key="5">
    <source>
        <dbReference type="ARBA" id="ARBA00023136"/>
    </source>
</evidence>
<dbReference type="PANTHER" id="PTHR32309:SF13">
    <property type="entry name" value="FERRIC ENTEROBACTIN TRANSPORT PROTEIN FEPE"/>
    <property type="match status" value="1"/>
</dbReference>
<dbReference type="GO" id="GO:0005886">
    <property type="term" value="C:plasma membrane"/>
    <property type="evidence" value="ECO:0007669"/>
    <property type="project" value="UniProtKB-SubCell"/>
</dbReference>
<evidence type="ECO:0000313" key="11">
    <source>
        <dbReference type="Proteomes" id="UP001161704"/>
    </source>
</evidence>
<evidence type="ECO:0000256" key="2">
    <source>
        <dbReference type="ARBA" id="ARBA00022475"/>
    </source>
</evidence>
<protein>
    <submittedName>
        <fullName evidence="9">Wzz/FepE/Etk N-terminal domain-containing protein</fullName>
    </submittedName>
</protein>
<reference evidence="9" key="2">
    <citation type="submission" date="2022-09" db="EMBL/GenBank/DDBJ databases">
        <title>Intensive care unit water sources are persistently colonized with multi-drug resistant bacteria and are the site of extensive horizontal gene transfer of antibiotic resistance genes.</title>
        <authorList>
            <person name="Diorio-Toth L."/>
        </authorList>
    </citation>
    <scope>NUCLEOTIDE SEQUENCE</scope>
    <source>
        <strain evidence="9">GD03710</strain>
    </source>
</reference>
<dbReference type="InterPro" id="IPR003856">
    <property type="entry name" value="LPS_length_determ_N"/>
</dbReference>
<reference evidence="10" key="1">
    <citation type="submission" date="2020-12" db="EMBL/GenBank/DDBJ databases">
        <title>GES Beta-lactamases isolated from hospital effluents in Brazil.</title>
        <authorList>
            <person name="Conte D."/>
            <person name="Mesa D."/>
            <person name="Palmeiro J.K."/>
            <person name="Dalla-Costa L.M."/>
        </authorList>
    </citation>
    <scope>NUCLEOTIDE SEQUENCE [LARGE SCALE GENOMIC DNA]</scope>
    <source>
        <strain evidence="10">Aero21</strain>
    </source>
</reference>
<feature type="transmembrane region" description="Helical" evidence="6">
    <location>
        <begin position="327"/>
        <end position="350"/>
    </location>
</feature>
<evidence type="ECO:0000259" key="7">
    <source>
        <dbReference type="Pfam" id="PF02706"/>
    </source>
</evidence>
<dbReference type="InterPro" id="IPR050445">
    <property type="entry name" value="Bact_polysacc_biosynth/exp"/>
</dbReference>
<dbReference type="SUPFAM" id="SSF160355">
    <property type="entry name" value="Bacterial polysaccharide co-polymerase-like"/>
    <property type="match status" value="1"/>
</dbReference>
<dbReference type="Proteomes" id="UP001161704">
    <property type="component" value="Unassembled WGS sequence"/>
</dbReference>
<dbReference type="PANTHER" id="PTHR32309">
    <property type="entry name" value="TYROSINE-PROTEIN KINASE"/>
    <property type="match status" value="1"/>
</dbReference>
<evidence type="ECO:0000256" key="1">
    <source>
        <dbReference type="ARBA" id="ARBA00004651"/>
    </source>
</evidence>
<evidence type="ECO:0000313" key="10">
    <source>
        <dbReference type="EMBL" id="QQA59324.1"/>
    </source>
</evidence>
<evidence type="ECO:0000313" key="9">
    <source>
        <dbReference type="EMBL" id="MDH1507938.1"/>
    </source>
</evidence>
<sequence>MTNKEITPNSDAQLPLGWQAAADEIDLRELVLVLWRQKLLILIVTALFASAGIGYALFAPQQWSAKAVVAEPKQEDTLVLQNAAVRAALVGLKGVPTGEQAYKAFIMEFNAYENRRDFLEKSAQFKQAINELQLDDKAQRRWVREWAKLVAATPVDKKGETPGIELTFAADTAMGSLAQLRGYIDYIVELQRQELKRQLDLEKITLIETLQLQQRLVSEDARRVLKQEMDQTMLSLQIAKAAAVSHPLENYSAEARFPIALGDKGLEEKLKLLGTIELAVYEPKLSELQQQISRLKGIDLEAVQFTPFTYLDTPDEPLSRDKPKRPLIVVLATLLGGMLGVGIVLVRHAFRRPEQV</sequence>
<dbReference type="EMBL" id="CP065937">
    <property type="protein sequence ID" value="QQA59324.1"/>
    <property type="molecule type" value="Genomic_DNA"/>
</dbReference>
<evidence type="ECO:0000256" key="6">
    <source>
        <dbReference type="SAM" id="Phobius"/>
    </source>
</evidence>
<evidence type="ECO:0000256" key="3">
    <source>
        <dbReference type="ARBA" id="ARBA00022692"/>
    </source>
</evidence>
<keyword evidence="5 6" id="KW-0472">Membrane</keyword>
<gene>
    <name evidence="10" type="ORF">JC965_13495</name>
    <name evidence="9" type="ORF">N5I20_23155</name>
</gene>
<feature type="domain" description="Tyrosine-protein kinase G-rich" evidence="8">
    <location>
        <begin position="309"/>
        <end position="349"/>
    </location>
</feature>
<accession>A0A443VWJ4</accession>
<evidence type="ECO:0000259" key="8">
    <source>
        <dbReference type="Pfam" id="PF13807"/>
    </source>
</evidence>
<dbReference type="Pfam" id="PF13807">
    <property type="entry name" value="GNVR"/>
    <property type="match status" value="1"/>
</dbReference>
<organism evidence="9 11">
    <name type="scientific">Aeromonas caviae</name>
    <name type="common">Aeromonas punctata</name>
    <dbReference type="NCBI Taxonomy" id="648"/>
    <lineage>
        <taxon>Bacteria</taxon>
        <taxon>Pseudomonadati</taxon>
        <taxon>Pseudomonadota</taxon>
        <taxon>Gammaproteobacteria</taxon>
        <taxon>Aeromonadales</taxon>
        <taxon>Aeromonadaceae</taxon>
        <taxon>Aeromonas</taxon>
    </lineage>
</organism>
<name>A0A443VWJ4_AERCA</name>
<keyword evidence="2" id="KW-1003">Cell membrane</keyword>
<feature type="transmembrane region" description="Helical" evidence="6">
    <location>
        <begin position="39"/>
        <end position="58"/>
    </location>
</feature>
<dbReference type="Gene3D" id="3.30.1890.10">
    <property type="entry name" value="FepE-like"/>
    <property type="match status" value="2"/>
</dbReference>
<keyword evidence="4 6" id="KW-1133">Transmembrane helix</keyword>
<keyword evidence="3 6" id="KW-0812">Transmembrane</keyword>
<dbReference type="Pfam" id="PF02706">
    <property type="entry name" value="Wzz"/>
    <property type="match status" value="1"/>
</dbReference>
<dbReference type="RefSeq" id="WP_128314142.1">
    <property type="nucleotide sequence ID" value="NZ_BQVL01000033.1"/>
</dbReference>
<dbReference type="EMBL" id="JAOCIZ010000189">
    <property type="protein sequence ID" value="MDH1507938.1"/>
    <property type="molecule type" value="Genomic_DNA"/>
</dbReference>
<dbReference type="InterPro" id="IPR032807">
    <property type="entry name" value="GNVR"/>
</dbReference>
<dbReference type="AlphaFoldDB" id="A0A443VWJ4"/>
<dbReference type="GO" id="GO:0004713">
    <property type="term" value="F:protein tyrosine kinase activity"/>
    <property type="evidence" value="ECO:0007669"/>
    <property type="project" value="TreeGrafter"/>
</dbReference>
<comment type="subcellular location">
    <subcellularLocation>
        <location evidence="1">Cell membrane</location>
        <topology evidence="1">Multi-pass membrane protein</topology>
    </subcellularLocation>
</comment>
<proteinExistence type="predicted"/>